<gene>
    <name evidence="1" type="ORF">FMOSSE_LOCUS14614</name>
</gene>
<evidence type="ECO:0000313" key="1">
    <source>
        <dbReference type="EMBL" id="CAG8715600.1"/>
    </source>
</evidence>
<keyword evidence="2" id="KW-1185">Reference proteome</keyword>
<dbReference type="Proteomes" id="UP000789375">
    <property type="component" value="Unassembled WGS sequence"/>
</dbReference>
<feature type="non-terminal residue" evidence="1">
    <location>
        <position position="1"/>
    </location>
</feature>
<proteinExistence type="predicted"/>
<dbReference type="EMBL" id="CAJVPP010011811">
    <property type="protein sequence ID" value="CAG8715600.1"/>
    <property type="molecule type" value="Genomic_DNA"/>
</dbReference>
<feature type="non-terminal residue" evidence="1">
    <location>
        <position position="81"/>
    </location>
</feature>
<reference evidence="1" key="1">
    <citation type="submission" date="2021-06" db="EMBL/GenBank/DDBJ databases">
        <authorList>
            <person name="Kallberg Y."/>
            <person name="Tangrot J."/>
            <person name="Rosling A."/>
        </authorList>
    </citation>
    <scope>NUCLEOTIDE SEQUENCE</scope>
    <source>
        <strain evidence="1">87-6 pot B 2015</strain>
    </source>
</reference>
<name>A0A9N9I191_FUNMO</name>
<evidence type="ECO:0000313" key="2">
    <source>
        <dbReference type="Proteomes" id="UP000789375"/>
    </source>
</evidence>
<protein>
    <submittedName>
        <fullName evidence="1">3488_t:CDS:1</fullName>
    </submittedName>
</protein>
<dbReference type="AlphaFoldDB" id="A0A9N9I191"/>
<organism evidence="1 2">
    <name type="scientific">Funneliformis mosseae</name>
    <name type="common">Endomycorrhizal fungus</name>
    <name type="synonym">Glomus mosseae</name>
    <dbReference type="NCBI Taxonomy" id="27381"/>
    <lineage>
        <taxon>Eukaryota</taxon>
        <taxon>Fungi</taxon>
        <taxon>Fungi incertae sedis</taxon>
        <taxon>Mucoromycota</taxon>
        <taxon>Glomeromycotina</taxon>
        <taxon>Glomeromycetes</taxon>
        <taxon>Glomerales</taxon>
        <taxon>Glomeraceae</taxon>
        <taxon>Funneliformis</taxon>
    </lineage>
</organism>
<comment type="caution">
    <text evidence="1">The sequence shown here is derived from an EMBL/GenBank/DDBJ whole genome shotgun (WGS) entry which is preliminary data.</text>
</comment>
<accession>A0A9N9I191</accession>
<sequence>LIHCEEDLSMTNIASKIVYGGQTGSGFENTETECQKVSYNQKVKQDLKQELSFTEVSDDKINKAFDIQIPELFLEAILMGS</sequence>